<evidence type="ECO:0000313" key="3">
    <source>
        <dbReference type="RefSeq" id="XP_033537206.1"/>
    </source>
</evidence>
<sequence>MFDCFFGALGASGANFLQATCRSLSITRCFLLTLVHLPDRNRSLLVLAPCFSLWRRRECNYARHFCTPAPSCIRSSPSTPGAGFWSCDCVMFEIVRKSLEVAVVRMPGISFAVSGDPKGYPWVSQLPQVPIPSANLA</sequence>
<dbReference type="RefSeq" id="XP_033537206.1">
    <property type="nucleotide sequence ID" value="XM_033674248.1"/>
</dbReference>
<reference evidence="3" key="3">
    <citation type="submission" date="2025-04" db="UniProtKB">
        <authorList>
            <consortium name="RefSeq"/>
        </authorList>
    </citation>
    <scope>IDENTIFICATION</scope>
    <source>
        <strain evidence="3">CBS 781.70</strain>
    </source>
</reference>
<dbReference type="EMBL" id="ML975151">
    <property type="protein sequence ID" value="KAF1815575.1"/>
    <property type="molecule type" value="Genomic_DNA"/>
</dbReference>
<organism evidence="1">
    <name type="scientific">Eremomyces bilateralis CBS 781.70</name>
    <dbReference type="NCBI Taxonomy" id="1392243"/>
    <lineage>
        <taxon>Eukaryota</taxon>
        <taxon>Fungi</taxon>
        <taxon>Dikarya</taxon>
        <taxon>Ascomycota</taxon>
        <taxon>Pezizomycotina</taxon>
        <taxon>Dothideomycetes</taxon>
        <taxon>Dothideomycetes incertae sedis</taxon>
        <taxon>Eremomycetales</taxon>
        <taxon>Eremomycetaceae</taxon>
        <taxon>Eremomyces</taxon>
    </lineage>
</organism>
<evidence type="ECO:0000313" key="1">
    <source>
        <dbReference type="EMBL" id="KAF1815575.1"/>
    </source>
</evidence>
<reference evidence="1 3" key="1">
    <citation type="submission" date="2020-01" db="EMBL/GenBank/DDBJ databases">
        <authorList>
            <consortium name="DOE Joint Genome Institute"/>
            <person name="Haridas S."/>
            <person name="Albert R."/>
            <person name="Binder M."/>
            <person name="Bloem J."/>
            <person name="Labutti K."/>
            <person name="Salamov A."/>
            <person name="Andreopoulos B."/>
            <person name="Baker S.E."/>
            <person name="Barry K."/>
            <person name="Bills G."/>
            <person name="Bluhm B.H."/>
            <person name="Cannon C."/>
            <person name="Castanera R."/>
            <person name="Culley D.E."/>
            <person name="Daum C."/>
            <person name="Ezra D."/>
            <person name="Gonzalez J.B."/>
            <person name="Henrissat B."/>
            <person name="Kuo A."/>
            <person name="Liang C."/>
            <person name="Lipzen A."/>
            <person name="Lutzoni F."/>
            <person name="Magnuson J."/>
            <person name="Mondo S."/>
            <person name="Nolan M."/>
            <person name="Ohm R."/>
            <person name="Pangilinan J."/>
            <person name="Park H.-J."/>
            <person name="Ramirez L."/>
            <person name="Alfaro M."/>
            <person name="Sun H."/>
            <person name="Tritt A."/>
            <person name="Yoshinaga Y."/>
            <person name="Zwiers L.-H."/>
            <person name="Turgeon B.G."/>
            <person name="Goodwin S.B."/>
            <person name="Spatafora J.W."/>
            <person name="Crous P.W."/>
            <person name="Grigoriev I.V."/>
        </authorList>
    </citation>
    <scope>NUCLEOTIDE SEQUENCE</scope>
    <source>
        <strain evidence="1 3">CBS 781.70</strain>
    </source>
</reference>
<gene>
    <name evidence="1 3" type="ORF">P152DRAFT_189450</name>
</gene>
<dbReference type="AlphaFoldDB" id="A0A6G1GBV7"/>
<reference evidence="3" key="2">
    <citation type="submission" date="2020-04" db="EMBL/GenBank/DDBJ databases">
        <authorList>
            <consortium name="NCBI Genome Project"/>
        </authorList>
    </citation>
    <scope>NUCLEOTIDE SEQUENCE</scope>
    <source>
        <strain evidence="3">CBS 781.70</strain>
    </source>
</reference>
<dbReference type="Proteomes" id="UP000504638">
    <property type="component" value="Unplaced"/>
</dbReference>
<dbReference type="GeneID" id="54414818"/>
<keyword evidence="2" id="KW-1185">Reference proteome</keyword>
<proteinExistence type="predicted"/>
<accession>A0A6G1GBV7</accession>
<evidence type="ECO:0000313" key="2">
    <source>
        <dbReference type="Proteomes" id="UP000504638"/>
    </source>
</evidence>
<protein>
    <submittedName>
        <fullName evidence="1 3">Uncharacterized protein</fullName>
    </submittedName>
</protein>
<name>A0A6G1GBV7_9PEZI</name>